<dbReference type="GO" id="GO:0003677">
    <property type="term" value="F:DNA binding"/>
    <property type="evidence" value="ECO:0007669"/>
    <property type="project" value="InterPro"/>
</dbReference>
<evidence type="ECO:0000313" key="10">
    <source>
        <dbReference type="EMBL" id="CYU65128.1"/>
    </source>
</evidence>
<keyword evidence="5" id="KW-0378">Hydrolase</keyword>
<gene>
    <name evidence="10" type="primary">polC_1</name>
    <name evidence="10" type="ORF">ERS132421_00127</name>
</gene>
<evidence type="ECO:0000256" key="1">
    <source>
        <dbReference type="ARBA" id="ARBA00022679"/>
    </source>
</evidence>
<evidence type="ECO:0000256" key="2">
    <source>
        <dbReference type="ARBA" id="ARBA00022695"/>
    </source>
</evidence>
<dbReference type="PANTHER" id="PTHR30231:SF4">
    <property type="entry name" value="PROTEIN NEN2"/>
    <property type="match status" value="1"/>
</dbReference>
<dbReference type="InterPro" id="IPR036397">
    <property type="entry name" value="RNaseH_sf"/>
</dbReference>
<evidence type="ECO:0000256" key="8">
    <source>
        <dbReference type="ARBA" id="ARBA00070925"/>
    </source>
</evidence>
<feature type="domain" description="Exonuclease" evidence="9">
    <location>
        <begin position="14"/>
        <end position="175"/>
    </location>
</feature>
<dbReference type="GO" id="GO:0003887">
    <property type="term" value="F:DNA-directed DNA polymerase activity"/>
    <property type="evidence" value="ECO:0007669"/>
    <property type="project" value="UniProtKB-KW"/>
</dbReference>
<keyword evidence="4" id="KW-0540">Nuclease</keyword>
<dbReference type="GO" id="GO:0008408">
    <property type="term" value="F:3'-5' exonuclease activity"/>
    <property type="evidence" value="ECO:0007669"/>
    <property type="project" value="TreeGrafter"/>
</dbReference>
<evidence type="ECO:0000256" key="4">
    <source>
        <dbReference type="ARBA" id="ARBA00022722"/>
    </source>
</evidence>
<sequence>MVQEVQKNDFQLSDYVVFDIATSGLSPKDSSLLGIFAIKIEKGEIVERFRRIVKLQGELSEFITDVTKITNEMMKRGESAEQVLNDFQVFCGSLTLVAHNAEFEVNFLNYNFQKYGFQALNQPVIDSLELVRKAYPELKRYSLTQLAQFFDFDTNNQNPEFGAETTRMLLDELRVF</sequence>
<protein>
    <recommendedName>
        <fullName evidence="8">DNA polymerase III polC-type</fullName>
    </recommendedName>
</protein>
<proteinExistence type="predicted"/>
<dbReference type="SMART" id="SM00479">
    <property type="entry name" value="EXOIII"/>
    <property type="match status" value="1"/>
</dbReference>
<evidence type="ECO:0000259" key="9">
    <source>
        <dbReference type="SMART" id="SM00479"/>
    </source>
</evidence>
<dbReference type="EMBL" id="FIHG01000001">
    <property type="protein sequence ID" value="CYU65128.1"/>
    <property type="molecule type" value="Genomic_DNA"/>
</dbReference>
<dbReference type="InterPro" id="IPR012337">
    <property type="entry name" value="RNaseH-like_sf"/>
</dbReference>
<dbReference type="SUPFAM" id="SSF53098">
    <property type="entry name" value="Ribonuclease H-like"/>
    <property type="match status" value="1"/>
</dbReference>
<organism evidence="10 11">
    <name type="scientific">Streptococcus suis</name>
    <dbReference type="NCBI Taxonomy" id="1307"/>
    <lineage>
        <taxon>Bacteria</taxon>
        <taxon>Bacillati</taxon>
        <taxon>Bacillota</taxon>
        <taxon>Bacilli</taxon>
        <taxon>Lactobacillales</taxon>
        <taxon>Streptococcaceae</taxon>
        <taxon>Streptococcus</taxon>
    </lineage>
</organism>
<dbReference type="PANTHER" id="PTHR30231">
    <property type="entry name" value="DNA POLYMERASE III SUBUNIT EPSILON"/>
    <property type="match status" value="1"/>
</dbReference>
<evidence type="ECO:0000256" key="6">
    <source>
        <dbReference type="ARBA" id="ARBA00022839"/>
    </source>
</evidence>
<keyword evidence="6" id="KW-0269">Exonuclease</keyword>
<evidence type="ECO:0000256" key="5">
    <source>
        <dbReference type="ARBA" id="ARBA00022801"/>
    </source>
</evidence>
<dbReference type="CDD" id="cd06127">
    <property type="entry name" value="DEDDh"/>
    <property type="match status" value="1"/>
</dbReference>
<reference evidence="10 11" key="1">
    <citation type="submission" date="2016-02" db="EMBL/GenBank/DDBJ databases">
        <authorList>
            <consortium name="Pathogen Informatics"/>
        </authorList>
    </citation>
    <scope>NUCLEOTIDE SEQUENCE [LARGE SCALE GENOMIC DNA]</scope>
    <source>
        <strain evidence="10 11">LSS59</strain>
    </source>
</reference>
<dbReference type="GO" id="GO:0005829">
    <property type="term" value="C:cytosol"/>
    <property type="evidence" value="ECO:0007669"/>
    <property type="project" value="TreeGrafter"/>
</dbReference>
<dbReference type="Gene3D" id="3.30.420.10">
    <property type="entry name" value="Ribonuclease H-like superfamily/Ribonuclease H"/>
    <property type="match status" value="1"/>
</dbReference>
<accession>A0A0Z8EN75</accession>
<evidence type="ECO:0000313" key="11">
    <source>
        <dbReference type="Proteomes" id="UP000073200"/>
    </source>
</evidence>
<keyword evidence="2 10" id="KW-0548">Nucleotidyltransferase</keyword>
<dbReference type="GO" id="GO:0006260">
    <property type="term" value="P:DNA replication"/>
    <property type="evidence" value="ECO:0007669"/>
    <property type="project" value="UniProtKB-KW"/>
</dbReference>
<keyword evidence="1 10" id="KW-0808">Transferase</keyword>
<dbReference type="FunFam" id="3.30.420.10:FF:000045">
    <property type="entry name" value="3'-5' exonuclease DinG"/>
    <property type="match status" value="1"/>
</dbReference>
<dbReference type="Proteomes" id="UP000073200">
    <property type="component" value="Unassembled WGS sequence"/>
</dbReference>
<dbReference type="InterPro" id="IPR006054">
    <property type="entry name" value="DnaQ"/>
</dbReference>
<dbReference type="RefSeq" id="WP_024397049.1">
    <property type="nucleotide sequence ID" value="NZ_AP023392.1"/>
</dbReference>
<evidence type="ECO:0000256" key="7">
    <source>
        <dbReference type="ARBA" id="ARBA00022932"/>
    </source>
</evidence>
<dbReference type="AlphaFoldDB" id="A0A0Z8EN75"/>
<evidence type="ECO:0000256" key="3">
    <source>
        <dbReference type="ARBA" id="ARBA00022705"/>
    </source>
</evidence>
<keyword evidence="7" id="KW-0239">DNA-directed DNA polymerase</keyword>
<keyword evidence="3" id="KW-0235">DNA replication</keyword>
<name>A0A0Z8EN75_STRSU</name>
<dbReference type="InterPro" id="IPR013520">
    <property type="entry name" value="Ribonucl_H"/>
</dbReference>
<dbReference type="NCBIfam" id="TIGR00573">
    <property type="entry name" value="dnaq"/>
    <property type="match status" value="1"/>
</dbReference>
<dbReference type="Pfam" id="PF00929">
    <property type="entry name" value="RNase_T"/>
    <property type="match status" value="1"/>
</dbReference>